<evidence type="ECO:0000313" key="4">
    <source>
        <dbReference type="Proteomes" id="UP000265341"/>
    </source>
</evidence>
<feature type="transmembrane region" description="Helical" evidence="1">
    <location>
        <begin position="60"/>
        <end position="80"/>
    </location>
</feature>
<evidence type="ECO:0000259" key="2">
    <source>
        <dbReference type="Pfam" id="PF02517"/>
    </source>
</evidence>
<feature type="transmembrane region" description="Helical" evidence="1">
    <location>
        <begin position="108"/>
        <end position="134"/>
    </location>
</feature>
<dbReference type="InterPro" id="IPR003675">
    <property type="entry name" value="Rce1/LyrA-like_dom"/>
</dbReference>
<keyword evidence="1" id="KW-0472">Membrane</keyword>
<keyword evidence="1" id="KW-0812">Transmembrane</keyword>
<keyword evidence="1" id="KW-1133">Transmembrane helix</keyword>
<sequence>MRSTIYASAAIFIFLAHAWPDWIGFIVNISIFVIFWLWYTRATSLTVRTLTRFKDPGTGLLLIVLGWLLTSLIHSPSVAFREGNPLVSIVRLGSSYDMVILAPFLEEIWRAVALSAWVIFPREAIFLSSGLHALSHSKLLFIEDSFIIMNMFILSSLIATTLMLRNGFWAAFLFHVLGNSYRPALNIQSMLSDALVYLVYCITSVYLILLFARMAYRAYKDCVQEIDHLIPGLLRRHM</sequence>
<dbReference type="AlphaFoldDB" id="A0A399EIY3"/>
<feature type="domain" description="CAAX prenyl protease 2/Lysostaphin resistance protein A-like" evidence="2">
    <location>
        <begin position="98"/>
        <end position="180"/>
    </location>
</feature>
<feature type="transmembrane region" description="Helical" evidence="1">
    <location>
        <begin position="146"/>
        <end position="174"/>
    </location>
</feature>
<dbReference type="GO" id="GO:0004175">
    <property type="term" value="F:endopeptidase activity"/>
    <property type="evidence" value="ECO:0007669"/>
    <property type="project" value="UniProtKB-ARBA"/>
</dbReference>
<dbReference type="Proteomes" id="UP000265341">
    <property type="component" value="Unassembled WGS sequence"/>
</dbReference>
<name>A0A399EIY3_9DEIN</name>
<reference evidence="3 4" key="1">
    <citation type="submission" date="2018-08" db="EMBL/GenBank/DDBJ databases">
        <title>Meiothermus roseus NBRC 110900 genome sequencing project.</title>
        <authorList>
            <person name="Da Costa M.S."/>
            <person name="Albuquerque L."/>
            <person name="Raposo P."/>
            <person name="Froufe H.J.C."/>
            <person name="Barroso C.S."/>
            <person name="Egas C."/>
        </authorList>
    </citation>
    <scope>NUCLEOTIDE SEQUENCE [LARGE SCALE GENOMIC DNA]</scope>
    <source>
        <strain evidence="3 4">NBRC 110900</strain>
    </source>
</reference>
<comment type="caution">
    <text evidence="3">The sequence shown here is derived from an EMBL/GenBank/DDBJ whole genome shotgun (WGS) entry which is preliminary data.</text>
</comment>
<feature type="transmembrane region" description="Helical" evidence="1">
    <location>
        <begin position="194"/>
        <end position="212"/>
    </location>
</feature>
<protein>
    <recommendedName>
        <fullName evidence="2">CAAX prenyl protease 2/Lysostaphin resistance protein A-like domain-containing protein</fullName>
    </recommendedName>
</protein>
<dbReference type="GO" id="GO:0080120">
    <property type="term" value="P:CAAX-box protein maturation"/>
    <property type="evidence" value="ECO:0007669"/>
    <property type="project" value="UniProtKB-ARBA"/>
</dbReference>
<keyword evidence="4" id="KW-1185">Reference proteome</keyword>
<proteinExistence type="predicted"/>
<dbReference type="EMBL" id="QWLA01000053">
    <property type="protein sequence ID" value="RIH84684.1"/>
    <property type="molecule type" value="Genomic_DNA"/>
</dbReference>
<evidence type="ECO:0000313" key="3">
    <source>
        <dbReference type="EMBL" id="RIH84684.1"/>
    </source>
</evidence>
<organism evidence="3 4">
    <name type="scientific">Calidithermus roseus</name>
    <dbReference type="NCBI Taxonomy" id="1644118"/>
    <lineage>
        <taxon>Bacteria</taxon>
        <taxon>Thermotogati</taxon>
        <taxon>Deinococcota</taxon>
        <taxon>Deinococci</taxon>
        <taxon>Thermales</taxon>
        <taxon>Thermaceae</taxon>
        <taxon>Calidithermus</taxon>
    </lineage>
</organism>
<gene>
    <name evidence="3" type="ORF">Mrose_02532</name>
</gene>
<dbReference type="Pfam" id="PF02517">
    <property type="entry name" value="Rce1-like"/>
    <property type="match status" value="1"/>
</dbReference>
<feature type="transmembrane region" description="Helical" evidence="1">
    <location>
        <begin position="22"/>
        <end position="39"/>
    </location>
</feature>
<evidence type="ECO:0000256" key="1">
    <source>
        <dbReference type="SAM" id="Phobius"/>
    </source>
</evidence>
<accession>A0A399EIY3</accession>